<evidence type="ECO:0000256" key="1">
    <source>
        <dbReference type="ARBA" id="ARBA00022942"/>
    </source>
</evidence>
<dbReference type="Gene3D" id="3.60.20.10">
    <property type="entry name" value="Glutamine Phosphoribosylpyrophosphate, subunit 1, domain 1"/>
    <property type="match status" value="1"/>
</dbReference>
<dbReference type="InterPro" id="IPR000426">
    <property type="entry name" value="Proteasome_asu_N"/>
</dbReference>
<gene>
    <name evidence="4" type="ORF">LWI28_019562</name>
</gene>
<evidence type="ECO:0000313" key="5">
    <source>
        <dbReference type="Proteomes" id="UP001064489"/>
    </source>
</evidence>
<dbReference type="EMBL" id="JAJSOW010000001">
    <property type="protein sequence ID" value="KAI9201172.1"/>
    <property type="molecule type" value="Genomic_DNA"/>
</dbReference>
<evidence type="ECO:0000256" key="2">
    <source>
        <dbReference type="SAM" id="MobiDB-lite"/>
    </source>
</evidence>
<sequence>MSGRRLLGGTLIPANDEIDRVGYVARQFEELDPFVEEMGDRGAQRNQVIQAEREVQDRQGAQESPPSSPRRGLGDDIKIMRKHDSRTTTFSPEGRIYQVEYAIEAIRNVGSTIGILAKDGVVLVDEKKVTFKLLQTSTSTEKMYKIDDHVTCAVAGIMFDANILINTAKVQTQ</sequence>
<dbReference type="AlphaFoldDB" id="A0AAD5JTI1"/>
<reference evidence="4" key="1">
    <citation type="journal article" date="2022" name="Plant J.">
        <title>Strategies of tolerance reflected in two North American maple genomes.</title>
        <authorList>
            <person name="McEvoy S.L."/>
            <person name="Sezen U.U."/>
            <person name="Trouern-Trend A."/>
            <person name="McMahon S.M."/>
            <person name="Schaberg P.G."/>
            <person name="Yang J."/>
            <person name="Wegrzyn J.L."/>
            <person name="Swenson N.G."/>
        </authorList>
    </citation>
    <scope>NUCLEOTIDE SEQUENCE</scope>
    <source>
        <strain evidence="4">91603</strain>
    </source>
</reference>
<keyword evidence="5" id="KW-1185">Reference proteome</keyword>
<accession>A0AAD5JTI1</accession>
<dbReference type="Proteomes" id="UP001064489">
    <property type="component" value="Chromosome 9"/>
</dbReference>
<comment type="caution">
    <text evidence="4">The sequence shown here is derived from an EMBL/GenBank/DDBJ whole genome shotgun (WGS) entry which is preliminary data.</text>
</comment>
<feature type="domain" description="Proteasome alpha-type subunits" evidence="3">
    <location>
        <begin position="83"/>
        <end position="105"/>
    </location>
</feature>
<proteinExistence type="predicted"/>
<organism evidence="4 5">
    <name type="scientific">Acer negundo</name>
    <name type="common">Box elder</name>
    <dbReference type="NCBI Taxonomy" id="4023"/>
    <lineage>
        <taxon>Eukaryota</taxon>
        <taxon>Viridiplantae</taxon>
        <taxon>Streptophyta</taxon>
        <taxon>Embryophyta</taxon>
        <taxon>Tracheophyta</taxon>
        <taxon>Spermatophyta</taxon>
        <taxon>Magnoliopsida</taxon>
        <taxon>eudicotyledons</taxon>
        <taxon>Gunneridae</taxon>
        <taxon>Pentapetalae</taxon>
        <taxon>rosids</taxon>
        <taxon>malvids</taxon>
        <taxon>Sapindales</taxon>
        <taxon>Sapindaceae</taxon>
        <taxon>Hippocastanoideae</taxon>
        <taxon>Acereae</taxon>
        <taxon>Acer</taxon>
    </lineage>
</organism>
<dbReference type="SUPFAM" id="SSF56235">
    <property type="entry name" value="N-terminal nucleophile aminohydrolases (Ntn hydrolases)"/>
    <property type="match status" value="1"/>
</dbReference>
<dbReference type="InterPro" id="IPR050115">
    <property type="entry name" value="Proteasome_alpha"/>
</dbReference>
<dbReference type="GO" id="GO:0006511">
    <property type="term" value="P:ubiquitin-dependent protein catabolic process"/>
    <property type="evidence" value="ECO:0007669"/>
    <property type="project" value="InterPro"/>
</dbReference>
<reference evidence="4" key="2">
    <citation type="submission" date="2023-02" db="EMBL/GenBank/DDBJ databases">
        <authorList>
            <person name="Swenson N.G."/>
            <person name="Wegrzyn J.L."/>
            <person name="Mcevoy S.L."/>
        </authorList>
    </citation>
    <scope>NUCLEOTIDE SEQUENCE</scope>
    <source>
        <strain evidence="4">91603</strain>
        <tissue evidence="4">Leaf</tissue>
    </source>
</reference>
<dbReference type="Pfam" id="PF10584">
    <property type="entry name" value="Proteasome_A_N"/>
    <property type="match status" value="1"/>
</dbReference>
<protein>
    <recommendedName>
        <fullName evidence="3">Proteasome alpha-type subunits domain-containing protein</fullName>
    </recommendedName>
</protein>
<dbReference type="GO" id="GO:0019773">
    <property type="term" value="C:proteasome core complex, alpha-subunit complex"/>
    <property type="evidence" value="ECO:0007669"/>
    <property type="project" value="InterPro"/>
</dbReference>
<dbReference type="PANTHER" id="PTHR11599">
    <property type="entry name" value="PROTEASOME SUBUNIT ALPHA/BETA"/>
    <property type="match status" value="1"/>
</dbReference>
<name>A0AAD5JTI1_ACENE</name>
<keyword evidence="1" id="KW-0647">Proteasome</keyword>
<dbReference type="Pfam" id="PF00227">
    <property type="entry name" value="Proteasome"/>
    <property type="match status" value="1"/>
</dbReference>
<evidence type="ECO:0000259" key="3">
    <source>
        <dbReference type="SMART" id="SM00948"/>
    </source>
</evidence>
<dbReference type="InterPro" id="IPR029055">
    <property type="entry name" value="Ntn_hydrolases_N"/>
</dbReference>
<evidence type="ECO:0000313" key="4">
    <source>
        <dbReference type="EMBL" id="KAI9201172.1"/>
    </source>
</evidence>
<feature type="region of interest" description="Disordered" evidence="2">
    <location>
        <begin position="36"/>
        <end position="76"/>
    </location>
</feature>
<dbReference type="InterPro" id="IPR001353">
    <property type="entry name" value="Proteasome_sua/b"/>
</dbReference>
<dbReference type="SMART" id="SM00948">
    <property type="entry name" value="Proteasome_A_N"/>
    <property type="match status" value="1"/>
</dbReference>